<keyword evidence="3" id="KW-0560">Oxidoreductase</keyword>
<dbReference type="EMBL" id="KV454293">
    <property type="protein sequence ID" value="ODQ73403.1"/>
    <property type="molecule type" value="Genomic_DNA"/>
</dbReference>
<dbReference type="Proteomes" id="UP000094385">
    <property type="component" value="Unassembled WGS sequence"/>
</dbReference>
<dbReference type="Gene3D" id="3.40.50.720">
    <property type="entry name" value="NAD(P)-binding Rossmann-like Domain"/>
    <property type="match status" value="1"/>
</dbReference>
<evidence type="ECO:0000256" key="3">
    <source>
        <dbReference type="ARBA" id="ARBA00023002"/>
    </source>
</evidence>
<evidence type="ECO:0000313" key="5">
    <source>
        <dbReference type="Proteomes" id="UP000094385"/>
    </source>
</evidence>
<evidence type="ECO:0000256" key="2">
    <source>
        <dbReference type="ARBA" id="ARBA00022857"/>
    </source>
</evidence>
<keyword evidence="2" id="KW-0521">NADP</keyword>
<accession>A0A1E3Q6T8</accession>
<dbReference type="PRINTS" id="PR00081">
    <property type="entry name" value="GDHRDH"/>
</dbReference>
<gene>
    <name evidence="4" type="ORF">LIPSTDRAFT_70353</name>
</gene>
<comment type="similarity">
    <text evidence="1">Belongs to the short-chain dehydrogenases/reductases (SDR) family.</text>
</comment>
<dbReference type="AlphaFoldDB" id="A0A1E3Q6T8"/>
<sequence length="304" mass="32468">MATASIQIVLEQDSILSQQIANERSMVATNDDSEPAVPVGASVGGKHNVFDMFSLNGRVAVITGGARGLGYSMAEGLCAAGLSGVAILDLQSDLGERACDQLYSDFGVTAKFYRLDVRDEVAVQDAMNSVVRDLGRIDILILSAGVADIVHAEEYSPEKFRRVIDINLNGSFICAQAAGKLMIAAGRGGSIVFVGSMSGSIVNWPNPQCAYNSSKAAVIHLMKSLSAEWAKHRIRCNSISPGYMDTPLNTTFESEYFHEWKSRAPIGRLGRPDELAGCALWLASDASSYCTGTDILIDGGYTVL</sequence>
<dbReference type="GO" id="GO:0050664">
    <property type="term" value="F:oxidoreductase activity, acting on NAD(P)H, oxygen as acceptor"/>
    <property type="evidence" value="ECO:0007669"/>
    <property type="project" value="TreeGrafter"/>
</dbReference>
<dbReference type="PROSITE" id="PS00061">
    <property type="entry name" value="ADH_SHORT"/>
    <property type="match status" value="1"/>
</dbReference>
<protein>
    <submittedName>
        <fullName evidence="4">Uncharacterized protein</fullName>
    </submittedName>
</protein>
<dbReference type="GO" id="GO:0050085">
    <property type="term" value="F:mannitol 2-dehydrogenase (NADP+) activity"/>
    <property type="evidence" value="ECO:0007669"/>
    <property type="project" value="UniProtKB-ARBA"/>
</dbReference>
<dbReference type="PANTHER" id="PTHR43008">
    <property type="entry name" value="BENZIL REDUCTASE"/>
    <property type="match status" value="1"/>
</dbReference>
<dbReference type="InterPro" id="IPR002347">
    <property type="entry name" value="SDR_fam"/>
</dbReference>
<dbReference type="GO" id="GO:0044281">
    <property type="term" value="P:small molecule metabolic process"/>
    <property type="evidence" value="ECO:0007669"/>
    <property type="project" value="UniProtKB-ARBA"/>
</dbReference>
<dbReference type="InterPro" id="IPR020904">
    <property type="entry name" value="Sc_DH/Rdtase_CS"/>
</dbReference>
<evidence type="ECO:0000313" key="4">
    <source>
        <dbReference type="EMBL" id="ODQ73403.1"/>
    </source>
</evidence>
<dbReference type="FunFam" id="3.40.50.720:FF:000090">
    <property type="entry name" value="NADP-dependent mannitol dehydrogenase"/>
    <property type="match status" value="1"/>
</dbReference>
<dbReference type="PRINTS" id="PR00080">
    <property type="entry name" value="SDRFAMILY"/>
</dbReference>
<dbReference type="PANTHER" id="PTHR43008:SF4">
    <property type="entry name" value="CHAIN DEHYDROGENASE, PUTATIVE (AFU_ORTHOLOGUE AFUA_4G08710)-RELATED"/>
    <property type="match status" value="1"/>
</dbReference>
<reference evidence="4 5" key="1">
    <citation type="journal article" date="2016" name="Proc. Natl. Acad. Sci. U.S.A.">
        <title>Comparative genomics of biotechnologically important yeasts.</title>
        <authorList>
            <person name="Riley R."/>
            <person name="Haridas S."/>
            <person name="Wolfe K.H."/>
            <person name="Lopes M.R."/>
            <person name="Hittinger C.T."/>
            <person name="Goeker M."/>
            <person name="Salamov A.A."/>
            <person name="Wisecaver J.H."/>
            <person name="Long T.M."/>
            <person name="Calvey C.H."/>
            <person name="Aerts A.L."/>
            <person name="Barry K.W."/>
            <person name="Choi C."/>
            <person name="Clum A."/>
            <person name="Coughlan A.Y."/>
            <person name="Deshpande S."/>
            <person name="Douglass A.P."/>
            <person name="Hanson S.J."/>
            <person name="Klenk H.-P."/>
            <person name="LaButti K.M."/>
            <person name="Lapidus A."/>
            <person name="Lindquist E.A."/>
            <person name="Lipzen A.M."/>
            <person name="Meier-Kolthoff J.P."/>
            <person name="Ohm R.A."/>
            <person name="Otillar R.P."/>
            <person name="Pangilinan J.L."/>
            <person name="Peng Y."/>
            <person name="Rokas A."/>
            <person name="Rosa C.A."/>
            <person name="Scheuner C."/>
            <person name="Sibirny A.A."/>
            <person name="Slot J.C."/>
            <person name="Stielow J.B."/>
            <person name="Sun H."/>
            <person name="Kurtzman C.P."/>
            <person name="Blackwell M."/>
            <person name="Grigoriev I.V."/>
            <person name="Jeffries T.W."/>
        </authorList>
    </citation>
    <scope>NUCLEOTIDE SEQUENCE [LARGE SCALE GENOMIC DNA]</scope>
    <source>
        <strain evidence="4 5">NRRL Y-11557</strain>
    </source>
</reference>
<evidence type="ECO:0000256" key="1">
    <source>
        <dbReference type="ARBA" id="ARBA00006484"/>
    </source>
</evidence>
<name>A0A1E3Q6T8_LIPST</name>
<organism evidence="4 5">
    <name type="scientific">Lipomyces starkeyi NRRL Y-11557</name>
    <dbReference type="NCBI Taxonomy" id="675824"/>
    <lineage>
        <taxon>Eukaryota</taxon>
        <taxon>Fungi</taxon>
        <taxon>Dikarya</taxon>
        <taxon>Ascomycota</taxon>
        <taxon>Saccharomycotina</taxon>
        <taxon>Lipomycetes</taxon>
        <taxon>Lipomycetales</taxon>
        <taxon>Lipomycetaceae</taxon>
        <taxon>Lipomyces</taxon>
    </lineage>
</organism>
<proteinExistence type="inferred from homology"/>
<dbReference type="Pfam" id="PF13561">
    <property type="entry name" value="adh_short_C2"/>
    <property type="match status" value="1"/>
</dbReference>
<dbReference type="GO" id="GO:0005975">
    <property type="term" value="P:carbohydrate metabolic process"/>
    <property type="evidence" value="ECO:0007669"/>
    <property type="project" value="UniProtKB-ARBA"/>
</dbReference>
<keyword evidence="5" id="KW-1185">Reference proteome</keyword>
<dbReference type="OrthoDB" id="5325318at2759"/>
<dbReference type="InterPro" id="IPR036291">
    <property type="entry name" value="NAD(P)-bd_dom_sf"/>
</dbReference>
<dbReference type="STRING" id="675824.A0A1E3Q6T8"/>
<dbReference type="SUPFAM" id="SSF51735">
    <property type="entry name" value="NAD(P)-binding Rossmann-fold domains"/>
    <property type="match status" value="1"/>
</dbReference>